<protein>
    <submittedName>
        <fullName evidence="2">Uncharacterized protein</fullName>
    </submittedName>
</protein>
<sequence>MFLQPESTQETPTRRRSTPIHRARTQGQGKQGLASPPQQQSEPSLRSPRRRGSWRRCWRCGRRARRRPRSPCARRRRSSP</sequence>
<accession>A0A0A9GKP4</accession>
<organism evidence="2">
    <name type="scientific">Arundo donax</name>
    <name type="common">Giant reed</name>
    <name type="synonym">Donax arundinaceus</name>
    <dbReference type="NCBI Taxonomy" id="35708"/>
    <lineage>
        <taxon>Eukaryota</taxon>
        <taxon>Viridiplantae</taxon>
        <taxon>Streptophyta</taxon>
        <taxon>Embryophyta</taxon>
        <taxon>Tracheophyta</taxon>
        <taxon>Spermatophyta</taxon>
        <taxon>Magnoliopsida</taxon>
        <taxon>Liliopsida</taxon>
        <taxon>Poales</taxon>
        <taxon>Poaceae</taxon>
        <taxon>PACMAD clade</taxon>
        <taxon>Arundinoideae</taxon>
        <taxon>Arundineae</taxon>
        <taxon>Arundo</taxon>
    </lineage>
</organism>
<proteinExistence type="predicted"/>
<evidence type="ECO:0000313" key="2">
    <source>
        <dbReference type="EMBL" id="JAE25680.1"/>
    </source>
</evidence>
<dbReference type="EMBL" id="GBRH01172216">
    <property type="protein sequence ID" value="JAE25680.1"/>
    <property type="molecule type" value="Transcribed_RNA"/>
</dbReference>
<name>A0A0A9GKP4_ARUDO</name>
<feature type="compositionally biased region" description="Basic residues" evidence="1">
    <location>
        <begin position="47"/>
        <end position="56"/>
    </location>
</feature>
<feature type="region of interest" description="Disordered" evidence="1">
    <location>
        <begin position="1"/>
        <end position="56"/>
    </location>
</feature>
<feature type="compositionally biased region" description="Polar residues" evidence="1">
    <location>
        <begin position="1"/>
        <end position="11"/>
    </location>
</feature>
<feature type="compositionally biased region" description="Basic residues" evidence="1">
    <location>
        <begin position="14"/>
        <end position="24"/>
    </location>
</feature>
<evidence type="ECO:0000256" key="1">
    <source>
        <dbReference type="SAM" id="MobiDB-lite"/>
    </source>
</evidence>
<dbReference type="AlphaFoldDB" id="A0A0A9GKP4"/>
<reference evidence="2" key="2">
    <citation type="journal article" date="2015" name="Data Brief">
        <title>Shoot transcriptome of the giant reed, Arundo donax.</title>
        <authorList>
            <person name="Barrero R.A."/>
            <person name="Guerrero F.D."/>
            <person name="Moolhuijzen P."/>
            <person name="Goolsby J.A."/>
            <person name="Tidwell J."/>
            <person name="Bellgard S.E."/>
            <person name="Bellgard M.I."/>
        </authorList>
    </citation>
    <scope>NUCLEOTIDE SEQUENCE</scope>
    <source>
        <tissue evidence="2">Shoot tissue taken approximately 20 cm above the soil surface</tissue>
    </source>
</reference>
<reference evidence="2" key="1">
    <citation type="submission" date="2014-09" db="EMBL/GenBank/DDBJ databases">
        <authorList>
            <person name="Magalhaes I.L.F."/>
            <person name="Oliveira U."/>
            <person name="Santos F.R."/>
            <person name="Vidigal T.H.D.A."/>
            <person name="Brescovit A.D."/>
            <person name="Santos A.J."/>
        </authorList>
    </citation>
    <scope>NUCLEOTIDE SEQUENCE</scope>
    <source>
        <tissue evidence="2">Shoot tissue taken approximately 20 cm above the soil surface</tissue>
    </source>
</reference>